<dbReference type="Proteomes" id="UP000663851">
    <property type="component" value="Unassembled WGS sequence"/>
</dbReference>
<dbReference type="Proteomes" id="UP000663848">
    <property type="component" value="Unassembled WGS sequence"/>
</dbReference>
<dbReference type="EMBL" id="CAJNXB010003421">
    <property type="protein sequence ID" value="CAF3313270.1"/>
    <property type="molecule type" value="Genomic_DNA"/>
</dbReference>
<dbReference type="Proteomes" id="UP000663872">
    <property type="component" value="Unassembled WGS sequence"/>
</dbReference>
<gene>
    <name evidence="2" type="ORF">GRG538_LOCUS32277</name>
    <name evidence="4" type="ORF">HFQ381_LOCUS10402</name>
    <name evidence="5" type="ORF">QYT958_LOCUS12294</name>
    <name evidence="1" type="ORF">TIS948_LOCUS19485</name>
    <name evidence="3" type="ORF">UJA718_LOCUS8955</name>
</gene>
<dbReference type="EMBL" id="CAJOBP010000974">
    <property type="protein sequence ID" value="CAF4241291.1"/>
    <property type="molecule type" value="Genomic_DNA"/>
</dbReference>
<comment type="caution">
    <text evidence="4">The sequence shown here is derived from an EMBL/GenBank/DDBJ whole genome shotgun (WGS) entry which is preliminary data.</text>
</comment>
<dbReference type="Proteomes" id="UP000663825">
    <property type="component" value="Unassembled WGS sequence"/>
</dbReference>
<protein>
    <submittedName>
        <fullName evidence="4">Uncharacterized protein</fullName>
    </submittedName>
</protein>
<evidence type="ECO:0000313" key="5">
    <source>
        <dbReference type="EMBL" id="CAF4612191.1"/>
    </source>
</evidence>
<dbReference type="EMBL" id="CAJOBO010000572">
    <property type="protein sequence ID" value="CAF4250132.1"/>
    <property type="molecule type" value="Genomic_DNA"/>
</dbReference>
<reference evidence="4" key="1">
    <citation type="submission" date="2021-02" db="EMBL/GenBank/DDBJ databases">
        <authorList>
            <person name="Nowell W R."/>
        </authorList>
    </citation>
    <scope>NUCLEOTIDE SEQUENCE</scope>
</reference>
<dbReference type="Proteomes" id="UP000663873">
    <property type="component" value="Unassembled WGS sequence"/>
</dbReference>
<accession>A0A820EKP5</accession>
<keyword evidence="7" id="KW-1185">Reference proteome</keyword>
<evidence type="ECO:0000313" key="7">
    <source>
        <dbReference type="Proteomes" id="UP000663873"/>
    </source>
</evidence>
<evidence type="ECO:0000313" key="6">
    <source>
        <dbReference type="Proteomes" id="UP000663851"/>
    </source>
</evidence>
<proteinExistence type="predicted"/>
<evidence type="ECO:0000313" key="1">
    <source>
        <dbReference type="EMBL" id="CAF3313270.1"/>
    </source>
</evidence>
<organism evidence="4 6">
    <name type="scientific">Rotaria socialis</name>
    <dbReference type="NCBI Taxonomy" id="392032"/>
    <lineage>
        <taxon>Eukaryota</taxon>
        <taxon>Metazoa</taxon>
        <taxon>Spiralia</taxon>
        <taxon>Gnathifera</taxon>
        <taxon>Rotifera</taxon>
        <taxon>Eurotatoria</taxon>
        <taxon>Bdelloidea</taxon>
        <taxon>Philodinida</taxon>
        <taxon>Philodinidae</taxon>
        <taxon>Rotaria</taxon>
    </lineage>
</organism>
<dbReference type="AlphaFoldDB" id="A0A820EKP5"/>
<sequence length="106" mass="12553">MRPIYCRKYTVLTSFTADKQTANESVLISLGGEYNLTVNNRLWLRSSYTSLYTNNQWFTSKSQSLHLIDSIFKQGYDVLLEDWNEAIFIYKVKVFMLDWHELRNGL</sequence>
<evidence type="ECO:0000313" key="4">
    <source>
        <dbReference type="EMBL" id="CAF4250132.1"/>
    </source>
</evidence>
<dbReference type="EMBL" id="CAJNYT010005698">
    <property type="protein sequence ID" value="CAF3766991.1"/>
    <property type="molecule type" value="Genomic_DNA"/>
</dbReference>
<dbReference type="EMBL" id="CAJOBR010001484">
    <property type="protein sequence ID" value="CAF4612191.1"/>
    <property type="molecule type" value="Genomic_DNA"/>
</dbReference>
<evidence type="ECO:0000313" key="2">
    <source>
        <dbReference type="EMBL" id="CAF3766991.1"/>
    </source>
</evidence>
<evidence type="ECO:0000313" key="3">
    <source>
        <dbReference type="EMBL" id="CAF4241291.1"/>
    </source>
</evidence>
<name>A0A820EKP5_9BILA</name>
<dbReference type="OrthoDB" id="10055219at2759"/>